<dbReference type="PANTHER" id="PTHR11851">
    <property type="entry name" value="METALLOPROTEASE"/>
    <property type="match status" value="1"/>
</dbReference>
<evidence type="ECO:0000259" key="7">
    <source>
        <dbReference type="Pfam" id="PF05193"/>
    </source>
</evidence>
<feature type="domain" description="Peptidase M16 N-terminal" evidence="6">
    <location>
        <begin position="35"/>
        <end position="180"/>
    </location>
</feature>
<keyword evidence="3" id="KW-0645">Protease</keyword>
<dbReference type="Pfam" id="PF05193">
    <property type="entry name" value="Peptidase_M16_C"/>
    <property type="match status" value="1"/>
</dbReference>
<dbReference type="PROSITE" id="PS00143">
    <property type="entry name" value="INSULINASE"/>
    <property type="match status" value="1"/>
</dbReference>
<dbReference type="GO" id="GO:0004222">
    <property type="term" value="F:metalloendopeptidase activity"/>
    <property type="evidence" value="ECO:0007669"/>
    <property type="project" value="InterPro"/>
</dbReference>
<organism evidence="8 9">
    <name type="scientific">Pontivivens ytuae</name>
    <dbReference type="NCBI Taxonomy" id="2789856"/>
    <lineage>
        <taxon>Bacteria</taxon>
        <taxon>Pseudomonadati</taxon>
        <taxon>Pseudomonadota</taxon>
        <taxon>Alphaproteobacteria</taxon>
        <taxon>Rhodobacterales</taxon>
        <taxon>Paracoccaceae</taxon>
        <taxon>Pontivivens</taxon>
    </lineage>
</organism>
<feature type="signal peptide" evidence="5">
    <location>
        <begin position="1"/>
        <end position="17"/>
    </location>
</feature>
<reference evidence="8 9" key="1">
    <citation type="submission" date="2020-11" db="EMBL/GenBank/DDBJ databases">
        <title>Description of Pontivivens ytuae sp. nov. isolated from deep sea sediment of Mariana Trench.</title>
        <authorList>
            <person name="Wang Z."/>
            <person name="Sun Q.-L."/>
            <person name="Xu X.-D."/>
            <person name="Tang Y.-Z."/>
            <person name="Zhang J."/>
        </authorList>
    </citation>
    <scope>NUCLEOTIDE SEQUENCE [LARGE SCALE GENOMIC DNA]</scope>
    <source>
        <strain evidence="8 9">MT2928</strain>
    </source>
</reference>
<feature type="domain" description="Peptidase M16 C-terminal" evidence="7">
    <location>
        <begin position="188"/>
        <end position="370"/>
    </location>
</feature>
<dbReference type="InterPro" id="IPR050361">
    <property type="entry name" value="MPP/UQCRC_Complex"/>
</dbReference>
<dbReference type="Gene3D" id="3.30.830.10">
    <property type="entry name" value="Metalloenzyme, LuxS/M16 peptidase-like"/>
    <property type="match status" value="2"/>
</dbReference>
<sequence length="444" mass="48723">MSRLLAAFALLPGALWAAEEAEVSTHTLDNGMEIVVIPDHRAPVVTHMVWYRVGAADEPPGKSGIAHYLEHLMFKGTDEIPEGQFSQIIAANGGRDNAFTSWDYTGYFQRIAADRLDLVMDMEADRMRDLVISEEVWRPERAVILEERKSRVDSNPGAILGEQRNAALYQNHPYGIPIIGWEHEIRELTREDALEFYARYYAPNNAILIVAGDVTLDEVVALAEEHYGPLEPSDDLPERVRPREPVQAAARRVVVEDPRVRQPYVLRNYLAPERDAGAQEDAAALTILAELLGGGITSVLSQSLELEQQIAVSSGAFYNGTALDSASFGVYVVPTAGVSLEEAEAAMDTAILGFLEDGPDLEHLARIKTQIAASEIYARDDQQGLARAFGTALTSGLTVEDVLAWPDVLAEVTADDITRVAREVFNETSSVTAELRIGEPEVTE</sequence>
<proteinExistence type="inferred from homology"/>
<protein>
    <submittedName>
        <fullName evidence="8">Insulinase family protein</fullName>
    </submittedName>
</protein>
<dbReference type="InterPro" id="IPR011249">
    <property type="entry name" value="Metalloenz_LuxS/M16"/>
</dbReference>
<evidence type="ECO:0000259" key="6">
    <source>
        <dbReference type="Pfam" id="PF00675"/>
    </source>
</evidence>
<evidence type="ECO:0000256" key="3">
    <source>
        <dbReference type="ARBA" id="ARBA00023049"/>
    </source>
</evidence>
<dbReference type="KEGG" id="poz:I0K15_08460"/>
<evidence type="ECO:0000256" key="2">
    <source>
        <dbReference type="ARBA" id="ARBA00007261"/>
    </source>
</evidence>
<evidence type="ECO:0000313" key="8">
    <source>
        <dbReference type="EMBL" id="QPH56163.1"/>
    </source>
</evidence>
<dbReference type="SUPFAM" id="SSF63411">
    <property type="entry name" value="LuxS/MPP-like metallohydrolase"/>
    <property type="match status" value="2"/>
</dbReference>
<name>A0A7S9QEB7_9RHOB</name>
<keyword evidence="3" id="KW-0378">Hydrolase</keyword>
<dbReference type="Pfam" id="PF00675">
    <property type="entry name" value="Peptidase_M16"/>
    <property type="match status" value="1"/>
</dbReference>
<keyword evidence="3" id="KW-0482">Metalloprotease</keyword>
<dbReference type="EMBL" id="CP064942">
    <property type="protein sequence ID" value="QPH56163.1"/>
    <property type="molecule type" value="Genomic_DNA"/>
</dbReference>
<dbReference type="GO" id="GO:0006508">
    <property type="term" value="P:proteolysis"/>
    <property type="evidence" value="ECO:0007669"/>
    <property type="project" value="InterPro"/>
</dbReference>
<dbReference type="InterPro" id="IPR001431">
    <property type="entry name" value="Pept_M16_Zn_BS"/>
</dbReference>
<evidence type="ECO:0000256" key="1">
    <source>
        <dbReference type="ARBA" id="ARBA00001947"/>
    </source>
</evidence>
<feature type="chain" id="PRO_5032781609" evidence="5">
    <location>
        <begin position="18"/>
        <end position="444"/>
    </location>
</feature>
<dbReference type="GO" id="GO:0046872">
    <property type="term" value="F:metal ion binding"/>
    <property type="evidence" value="ECO:0007669"/>
    <property type="project" value="InterPro"/>
</dbReference>
<keyword evidence="5" id="KW-0732">Signal</keyword>
<dbReference type="InterPro" id="IPR007863">
    <property type="entry name" value="Peptidase_M16_C"/>
</dbReference>
<dbReference type="Proteomes" id="UP000594800">
    <property type="component" value="Chromosome"/>
</dbReference>
<dbReference type="PANTHER" id="PTHR11851:SF49">
    <property type="entry name" value="MITOCHONDRIAL-PROCESSING PEPTIDASE SUBUNIT ALPHA"/>
    <property type="match status" value="1"/>
</dbReference>
<gene>
    <name evidence="8" type="ORF">I0K15_08460</name>
</gene>
<evidence type="ECO:0000256" key="5">
    <source>
        <dbReference type="SAM" id="SignalP"/>
    </source>
</evidence>
<accession>A0A7S9QEB7</accession>
<comment type="similarity">
    <text evidence="2 4">Belongs to the peptidase M16 family.</text>
</comment>
<dbReference type="AlphaFoldDB" id="A0A7S9QEB7"/>
<dbReference type="InterPro" id="IPR011765">
    <property type="entry name" value="Pept_M16_N"/>
</dbReference>
<keyword evidence="9" id="KW-1185">Reference proteome</keyword>
<dbReference type="RefSeq" id="WP_196105420.1">
    <property type="nucleotide sequence ID" value="NZ_CP064942.1"/>
</dbReference>
<comment type="cofactor">
    <cofactor evidence="1">
        <name>Zn(2+)</name>
        <dbReference type="ChEBI" id="CHEBI:29105"/>
    </cofactor>
</comment>
<evidence type="ECO:0000256" key="4">
    <source>
        <dbReference type="RuleBase" id="RU004447"/>
    </source>
</evidence>
<evidence type="ECO:0000313" key="9">
    <source>
        <dbReference type="Proteomes" id="UP000594800"/>
    </source>
</evidence>